<dbReference type="GO" id="GO:0016538">
    <property type="term" value="F:cyclin-dependent protein serine/threonine kinase regulator activity"/>
    <property type="evidence" value="ECO:0007669"/>
    <property type="project" value="InterPro"/>
</dbReference>
<keyword evidence="1" id="KW-0132">Cell division</keyword>
<dbReference type="GO" id="GO:0044772">
    <property type="term" value="P:mitotic cell cycle phase transition"/>
    <property type="evidence" value="ECO:0007669"/>
    <property type="project" value="InterPro"/>
</dbReference>
<evidence type="ECO:0000256" key="4">
    <source>
        <dbReference type="RuleBase" id="RU000383"/>
    </source>
</evidence>
<gene>
    <name evidence="8" type="primary">LOC115210463</name>
</gene>
<evidence type="ECO:0000256" key="1">
    <source>
        <dbReference type="ARBA" id="ARBA00022618"/>
    </source>
</evidence>
<dbReference type="InterPro" id="IPR039361">
    <property type="entry name" value="Cyclin"/>
</dbReference>
<dbReference type="Pfam" id="PF02984">
    <property type="entry name" value="Cyclin_C"/>
    <property type="match status" value="1"/>
</dbReference>
<dbReference type="Gene3D" id="1.10.472.10">
    <property type="entry name" value="Cyclin-like"/>
    <property type="match status" value="2"/>
</dbReference>
<dbReference type="PIRSF" id="PIRSF001771">
    <property type="entry name" value="Cyclin_A_B_D_E"/>
    <property type="match status" value="1"/>
</dbReference>
<feature type="domain" description="Cyclin-like" evidence="5">
    <location>
        <begin position="44"/>
        <end position="128"/>
    </location>
</feature>
<dbReference type="GO" id="GO:0051301">
    <property type="term" value="P:cell division"/>
    <property type="evidence" value="ECO:0007669"/>
    <property type="project" value="UniProtKB-KW"/>
</dbReference>
<dbReference type="InterPro" id="IPR046965">
    <property type="entry name" value="Cyclin_A/B-like"/>
</dbReference>
<name>A0A6P7SA15_9MOLL</name>
<dbReference type="SMART" id="SM00385">
    <property type="entry name" value="CYCLIN"/>
    <property type="match status" value="2"/>
</dbReference>
<dbReference type="SMART" id="SM01332">
    <property type="entry name" value="Cyclin_C"/>
    <property type="match status" value="1"/>
</dbReference>
<evidence type="ECO:0000256" key="3">
    <source>
        <dbReference type="ARBA" id="ARBA00023306"/>
    </source>
</evidence>
<feature type="domain" description="Cyclin C-terminal" evidence="6">
    <location>
        <begin position="144"/>
        <end position="269"/>
    </location>
</feature>
<dbReference type="InterPro" id="IPR006671">
    <property type="entry name" value="Cyclin_N"/>
</dbReference>
<dbReference type="PANTHER" id="PTHR10177">
    <property type="entry name" value="CYCLINS"/>
    <property type="match status" value="1"/>
</dbReference>
<organism evidence="7 8">
    <name type="scientific">Octopus sinensis</name>
    <name type="common">East Asian common octopus</name>
    <dbReference type="NCBI Taxonomy" id="2607531"/>
    <lineage>
        <taxon>Eukaryota</taxon>
        <taxon>Metazoa</taxon>
        <taxon>Spiralia</taxon>
        <taxon>Lophotrochozoa</taxon>
        <taxon>Mollusca</taxon>
        <taxon>Cephalopoda</taxon>
        <taxon>Coleoidea</taxon>
        <taxon>Octopodiformes</taxon>
        <taxon>Octopoda</taxon>
        <taxon>Incirrata</taxon>
        <taxon>Octopodidae</taxon>
        <taxon>Octopus</taxon>
    </lineage>
</organism>
<dbReference type="KEGG" id="osn:115210463"/>
<evidence type="ECO:0000259" key="6">
    <source>
        <dbReference type="SMART" id="SM01332"/>
    </source>
</evidence>
<feature type="domain" description="Cyclin-like" evidence="5">
    <location>
        <begin position="148"/>
        <end position="236"/>
    </location>
</feature>
<comment type="similarity">
    <text evidence="4">Belongs to the cyclin family.</text>
</comment>
<evidence type="ECO:0000256" key="2">
    <source>
        <dbReference type="ARBA" id="ARBA00023127"/>
    </source>
</evidence>
<proteinExistence type="inferred from homology"/>
<evidence type="ECO:0000313" key="8">
    <source>
        <dbReference type="RefSeq" id="XP_029634928.1"/>
    </source>
</evidence>
<dbReference type="SUPFAM" id="SSF47954">
    <property type="entry name" value="Cyclin-like"/>
    <property type="match status" value="2"/>
</dbReference>
<protein>
    <submittedName>
        <fullName evidence="8">Cyclin-B1-2-like</fullName>
    </submittedName>
</protein>
<dbReference type="InterPro" id="IPR004367">
    <property type="entry name" value="Cyclin_C-dom"/>
</dbReference>
<sequence length="272" mass="31851">MNFSQVVRNLNNVYEMERRQKRVRNYFRDGQHNFQPEDRKAVVNWMIACADYYESVLDVIHLSVALFDLFLSSRSSPPISSEKLQCVGATCLRIAFDTIYNRVTDEGNDVIHMTSRVDPESSLEELHRMHISVSERFHGRMFFMTPYVFVSYYQIILKLEPRHDLYSMMNYLVELALYDDFLSVRNYFPPSLVAAAALYTGITVFNFRDEWFEDLTVLTGYNEQEEQLQVVHERMKLLLASACLGGRKHSTQARYDLPENNHVSAIDYSSIY</sequence>
<dbReference type="Pfam" id="PF00134">
    <property type="entry name" value="Cyclin_N"/>
    <property type="match status" value="1"/>
</dbReference>
<dbReference type="AlphaFoldDB" id="A0A6P7SA15"/>
<keyword evidence="2 4" id="KW-0195">Cyclin</keyword>
<dbReference type="RefSeq" id="XP_029634928.1">
    <property type="nucleotide sequence ID" value="XM_029779068.1"/>
</dbReference>
<evidence type="ECO:0000313" key="7">
    <source>
        <dbReference type="Proteomes" id="UP000515154"/>
    </source>
</evidence>
<dbReference type="CDD" id="cd20537">
    <property type="entry name" value="CYCLIN_CCNO-like_rpt2"/>
    <property type="match status" value="1"/>
</dbReference>
<dbReference type="InterPro" id="IPR013763">
    <property type="entry name" value="Cyclin-like_dom"/>
</dbReference>
<accession>A0A6P7SA15</accession>
<dbReference type="InterPro" id="IPR036915">
    <property type="entry name" value="Cyclin-like_sf"/>
</dbReference>
<keyword evidence="3" id="KW-0131">Cell cycle</keyword>
<evidence type="ECO:0000259" key="5">
    <source>
        <dbReference type="SMART" id="SM00385"/>
    </source>
</evidence>
<reference evidence="8" key="1">
    <citation type="submission" date="2025-08" db="UniProtKB">
        <authorList>
            <consortium name="RefSeq"/>
        </authorList>
    </citation>
    <scope>IDENTIFICATION</scope>
</reference>
<keyword evidence="7" id="KW-1185">Reference proteome</keyword>
<dbReference type="Proteomes" id="UP000515154">
    <property type="component" value="Linkage group LG4"/>
</dbReference>